<accession>A0A2Y9BTL0</accession>
<dbReference type="InterPro" id="IPR042171">
    <property type="entry name" value="Acyl-CoA_hotdog"/>
</dbReference>
<dbReference type="Proteomes" id="UP000250028">
    <property type="component" value="Unassembled WGS sequence"/>
</dbReference>
<gene>
    <name evidence="4" type="ORF">SAMN04489750_1485</name>
</gene>
<keyword evidence="5" id="KW-1185">Reference proteome</keyword>
<reference evidence="5" key="1">
    <citation type="submission" date="2016-10" db="EMBL/GenBank/DDBJ databases">
        <authorList>
            <person name="Varghese N."/>
            <person name="Submissions S."/>
        </authorList>
    </citation>
    <scope>NUCLEOTIDE SEQUENCE [LARGE SCALE GENOMIC DNA]</scope>
    <source>
        <strain evidence="5">DSM 22951</strain>
    </source>
</reference>
<evidence type="ECO:0000256" key="1">
    <source>
        <dbReference type="SAM" id="MobiDB-lite"/>
    </source>
</evidence>
<dbReference type="InterPro" id="IPR029069">
    <property type="entry name" value="HotDog_dom_sf"/>
</dbReference>
<dbReference type="PANTHER" id="PTHR38110:SF1">
    <property type="entry name" value="THIOESTERASE DOMAIN-CONTAINING PROTEIN"/>
    <property type="match status" value="1"/>
</dbReference>
<dbReference type="EMBL" id="UESZ01000001">
    <property type="protein sequence ID" value="SSA34182.1"/>
    <property type="molecule type" value="Genomic_DNA"/>
</dbReference>
<dbReference type="Pfam" id="PF20789">
    <property type="entry name" value="4HBT_3C"/>
    <property type="match status" value="1"/>
</dbReference>
<evidence type="ECO:0000313" key="5">
    <source>
        <dbReference type="Proteomes" id="UP000250028"/>
    </source>
</evidence>
<dbReference type="AlphaFoldDB" id="A0A2Y9BTL0"/>
<name>A0A2Y9BTL0_9MICO</name>
<evidence type="ECO:0000259" key="2">
    <source>
        <dbReference type="Pfam" id="PF13622"/>
    </source>
</evidence>
<proteinExistence type="predicted"/>
<dbReference type="InterPro" id="IPR052389">
    <property type="entry name" value="Sec_Metab_Biosynth-Assoc"/>
</dbReference>
<dbReference type="Gene3D" id="2.40.160.210">
    <property type="entry name" value="Acyl-CoA thioesterase, double hotdog domain"/>
    <property type="match status" value="1"/>
</dbReference>
<feature type="region of interest" description="Disordered" evidence="1">
    <location>
        <begin position="116"/>
        <end position="139"/>
    </location>
</feature>
<feature type="domain" description="Acyl-CoA thioesterase-like C-terminal" evidence="3">
    <location>
        <begin position="129"/>
        <end position="264"/>
    </location>
</feature>
<dbReference type="Pfam" id="PF13622">
    <property type="entry name" value="4HBT_3"/>
    <property type="match status" value="1"/>
</dbReference>
<evidence type="ECO:0000259" key="3">
    <source>
        <dbReference type="Pfam" id="PF20789"/>
    </source>
</evidence>
<dbReference type="InterPro" id="IPR049450">
    <property type="entry name" value="ACOT8-like_C"/>
</dbReference>
<dbReference type="RefSeq" id="WP_245934049.1">
    <property type="nucleotide sequence ID" value="NZ_QGDN01000001.1"/>
</dbReference>
<evidence type="ECO:0000313" key="4">
    <source>
        <dbReference type="EMBL" id="SSA34182.1"/>
    </source>
</evidence>
<feature type="domain" description="Acyl-CoA thioesterase-like N-terminal HotDog" evidence="2">
    <location>
        <begin position="23"/>
        <end position="107"/>
    </location>
</feature>
<organism evidence="4 5">
    <name type="scientific">Branchiibius hedensis</name>
    <dbReference type="NCBI Taxonomy" id="672460"/>
    <lineage>
        <taxon>Bacteria</taxon>
        <taxon>Bacillati</taxon>
        <taxon>Actinomycetota</taxon>
        <taxon>Actinomycetes</taxon>
        <taxon>Micrococcales</taxon>
        <taxon>Dermacoccaceae</taxon>
        <taxon>Branchiibius</taxon>
    </lineage>
</organism>
<dbReference type="SUPFAM" id="SSF54637">
    <property type="entry name" value="Thioesterase/thiol ester dehydrase-isomerase"/>
    <property type="match status" value="2"/>
</dbReference>
<protein>
    <submittedName>
        <fullName evidence="4">Acyl-CoA thioesterase</fullName>
    </submittedName>
</protein>
<sequence>MTSEYDEATTFELTGNRATARLSSDWGIGNAVNGGIIMSLLAQVTSSVSRSAGGHGDVLGLSAVFLSPGADGAAEVSTDVLRNGRSMTTAQTLLSQEDERVRAFVTLGDIDRYAEPITLNPQPPAMPEPDACVRSSDAPPDALSQSGLLSRVDIRLDPACVGWAVGQPSGNGELRGWIRFADGREPDLHSLLLFLDAFPPVTFDLGAKGWVPTVQFSGYLHARPAPGWLQVRTRTTTVAGGLHEEDAQIWDSTGRLVAQSRQLASARF</sequence>
<dbReference type="PANTHER" id="PTHR38110">
    <property type="entry name" value="CHROMOSOME 23, WHOLE GENOME SHOTGUN SEQUENCE"/>
    <property type="match status" value="1"/>
</dbReference>
<dbReference type="InterPro" id="IPR049449">
    <property type="entry name" value="TesB_ACOT8-like_N"/>
</dbReference>